<protein>
    <submittedName>
        <fullName evidence="2">Uncharacterized protein</fullName>
    </submittedName>
</protein>
<feature type="chain" id="PRO_5012171224" evidence="1">
    <location>
        <begin position="28"/>
        <end position="386"/>
    </location>
</feature>
<comment type="caution">
    <text evidence="2">The sequence shown here is derived from an EMBL/GenBank/DDBJ whole genome shotgun (WGS) entry which is preliminary data.</text>
</comment>
<gene>
    <name evidence="2" type="ORF">KP79_PYT24478</name>
</gene>
<evidence type="ECO:0000313" key="3">
    <source>
        <dbReference type="Proteomes" id="UP000242188"/>
    </source>
</evidence>
<dbReference type="AlphaFoldDB" id="A0A210QY35"/>
<dbReference type="EMBL" id="NEDP02001276">
    <property type="protein sequence ID" value="OWF53668.1"/>
    <property type="molecule type" value="Genomic_DNA"/>
</dbReference>
<name>A0A210QY35_MIZYE</name>
<feature type="signal peptide" evidence="1">
    <location>
        <begin position="1"/>
        <end position="27"/>
    </location>
</feature>
<proteinExistence type="predicted"/>
<dbReference type="OrthoDB" id="10356928at2759"/>
<keyword evidence="3" id="KW-1185">Reference proteome</keyword>
<evidence type="ECO:0000256" key="1">
    <source>
        <dbReference type="SAM" id="SignalP"/>
    </source>
</evidence>
<organism evidence="2 3">
    <name type="scientific">Mizuhopecten yessoensis</name>
    <name type="common">Japanese scallop</name>
    <name type="synonym">Patinopecten yessoensis</name>
    <dbReference type="NCBI Taxonomy" id="6573"/>
    <lineage>
        <taxon>Eukaryota</taxon>
        <taxon>Metazoa</taxon>
        <taxon>Spiralia</taxon>
        <taxon>Lophotrochozoa</taxon>
        <taxon>Mollusca</taxon>
        <taxon>Bivalvia</taxon>
        <taxon>Autobranchia</taxon>
        <taxon>Pteriomorphia</taxon>
        <taxon>Pectinida</taxon>
        <taxon>Pectinoidea</taxon>
        <taxon>Pectinidae</taxon>
        <taxon>Mizuhopecten</taxon>
    </lineage>
</organism>
<sequence length="386" mass="43232">MTSRSKLSLQVGWAITFLFCLSFATSAQLPNANIQVLNKLIREKLLMKVIPELQTSWDAIQTLQLSSQNCKGRITTYQACADCTNNNCINRYTECKIGSKKRLGLCDIVGFDQKDICALTVNSEKFMLNVVTNIKDRLSANLRYAMYDMGSSIQQFIVLLGNYVNSWSSSTAFKLQNGIKQIQTRYTIENDRLMADISYISPEEVILRDMSSAMNIGMEKLGASIPNRGSFSYDLSRTLADLLSVHFHLGRKKRAVACNALSTGLASCLSFRDKCQACRSSPKSKPITAACGAAYVSKAKRMVNSLTRTVQIYEEVLSRVGFVQSAFYNRPSFNTQEIKYPNTRFTVGIQSKSTPIVSDFHVFAMQTTAEQLANTIWSEWIKMNPV</sequence>
<evidence type="ECO:0000313" key="2">
    <source>
        <dbReference type="EMBL" id="OWF53668.1"/>
    </source>
</evidence>
<reference evidence="2 3" key="1">
    <citation type="journal article" date="2017" name="Nat. Ecol. Evol.">
        <title>Scallop genome provides insights into evolution of bilaterian karyotype and development.</title>
        <authorList>
            <person name="Wang S."/>
            <person name="Zhang J."/>
            <person name="Jiao W."/>
            <person name="Li J."/>
            <person name="Xun X."/>
            <person name="Sun Y."/>
            <person name="Guo X."/>
            <person name="Huan P."/>
            <person name="Dong B."/>
            <person name="Zhang L."/>
            <person name="Hu X."/>
            <person name="Sun X."/>
            <person name="Wang J."/>
            <person name="Zhao C."/>
            <person name="Wang Y."/>
            <person name="Wang D."/>
            <person name="Huang X."/>
            <person name="Wang R."/>
            <person name="Lv J."/>
            <person name="Li Y."/>
            <person name="Zhang Z."/>
            <person name="Liu B."/>
            <person name="Lu W."/>
            <person name="Hui Y."/>
            <person name="Liang J."/>
            <person name="Zhou Z."/>
            <person name="Hou R."/>
            <person name="Li X."/>
            <person name="Liu Y."/>
            <person name="Li H."/>
            <person name="Ning X."/>
            <person name="Lin Y."/>
            <person name="Zhao L."/>
            <person name="Xing Q."/>
            <person name="Dou J."/>
            <person name="Li Y."/>
            <person name="Mao J."/>
            <person name="Guo H."/>
            <person name="Dou H."/>
            <person name="Li T."/>
            <person name="Mu C."/>
            <person name="Jiang W."/>
            <person name="Fu Q."/>
            <person name="Fu X."/>
            <person name="Miao Y."/>
            <person name="Liu J."/>
            <person name="Yu Q."/>
            <person name="Li R."/>
            <person name="Liao H."/>
            <person name="Li X."/>
            <person name="Kong Y."/>
            <person name="Jiang Z."/>
            <person name="Chourrout D."/>
            <person name="Li R."/>
            <person name="Bao Z."/>
        </authorList>
    </citation>
    <scope>NUCLEOTIDE SEQUENCE [LARGE SCALE GENOMIC DNA]</scope>
    <source>
        <strain evidence="2 3">PY_sf001</strain>
    </source>
</reference>
<keyword evidence="1" id="KW-0732">Signal</keyword>
<accession>A0A210QY35</accession>
<dbReference type="Proteomes" id="UP000242188">
    <property type="component" value="Unassembled WGS sequence"/>
</dbReference>